<comment type="caution">
    <text evidence="1">The sequence shown here is derived from an EMBL/GenBank/DDBJ whole genome shotgun (WGS) entry which is preliminary data.</text>
</comment>
<proteinExistence type="predicted"/>
<dbReference type="SUPFAM" id="SSF143011">
    <property type="entry name" value="RelE-like"/>
    <property type="match status" value="1"/>
</dbReference>
<reference evidence="2" key="1">
    <citation type="journal article" date="2019" name="Int. J. Syst. Evol. Microbiol.">
        <title>The Global Catalogue of Microorganisms (GCM) 10K type strain sequencing project: providing services to taxonomists for standard genome sequencing and annotation.</title>
        <authorList>
            <consortium name="The Broad Institute Genomics Platform"/>
            <consortium name="The Broad Institute Genome Sequencing Center for Infectious Disease"/>
            <person name="Wu L."/>
            <person name="Ma J."/>
        </authorList>
    </citation>
    <scope>NUCLEOTIDE SEQUENCE [LARGE SCALE GENOMIC DNA]</scope>
    <source>
        <strain evidence="2">CGMCC 1.15288</strain>
    </source>
</reference>
<organism evidence="1 2">
    <name type="scientific">Dyadobacter endophyticus</name>
    <dbReference type="NCBI Taxonomy" id="1749036"/>
    <lineage>
        <taxon>Bacteria</taxon>
        <taxon>Pseudomonadati</taxon>
        <taxon>Bacteroidota</taxon>
        <taxon>Cytophagia</taxon>
        <taxon>Cytophagales</taxon>
        <taxon>Spirosomataceae</taxon>
        <taxon>Dyadobacter</taxon>
    </lineage>
</organism>
<dbReference type="PANTHER" id="PTHR38813:SF1">
    <property type="entry name" value="TOXIN RELE1-RELATED"/>
    <property type="match status" value="1"/>
</dbReference>
<protein>
    <submittedName>
        <fullName evidence="1">Toxin RelE</fullName>
    </submittedName>
</protein>
<evidence type="ECO:0000313" key="1">
    <source>
        <dbReference type="EMBL" id="GGH50559.1"/>
    </source>
</evidence>
<keyword evidence="2" id="KW-1185">Reference proteome</keyword>
<gene>
    <name evidence="1" type="ORF">GCM10007423_53350</name>
</gene>
<sequence>MEVIYKEGFFKELKKLPARIQESIRYTLIKLGDASSLESSELDYALMRGGSKGQKFYRIRVGNYRIGIKYIYPDVLVITIAVRGDIYKTFPPK</sequence>
<dbReference type="Proteomes" id="UP000600214">
    <property type="component" value="Unassembled WGS sequence"/>
</dbReference>
<name>A0ABQ1Z6B3_9BACT</name>
<accession>A0ABQ1Z6B3</accession>
<dbReference type="PANTHER" id="PTHR38813">
    <property type="match status" value="1"/>
</dbReference>
<evidence type="ECO:0000313" key="2">
    <source>
        <dbReference type="Proteomes" id="UP000600214"/>
    </source>
</evidence>
<dbReference type="Gene3D" id="3.30.2310.20">
    <property type="entry name" value="RelE-like"/>
    <property type="match status" value="1"/>
</dbReference>
<dbReference type="InterPro" id="IPR035093">
    <property type="entry name" value="RelE/ParE_toxin_dom_sf"/>
</dbReference>
<dbReference type="InterPro" id="IPR052747">
    <property type="entry name" value="TA_system_RelE_toxin"/>
</dbReference>
<dbReference type="EMBL" id="BMIA01000004">
    <property type="protein sequence ID" value="GGH50559.1"/>
    <property type="molecule type" value="Genomic_DNA"/>
</dbReference>